<evidence type="ECO:0000256" key="1">
    <source>
        <dbReference type="SAM" id="Phobius"/>
    </source>
</evidence>
<dbReference type="Proteomes" id="UP000294739">
    <property type="component" value="Unassembled WGS sequence"/>
</dbReference>
<organism evidence="2 3">
    <name type="scientific">Jiangella asiatica</name>
    <dbReference type="NCBI Taxonomy" id="2530372"/>
    <lineage>
        <taxon>Bacteria</taxon>
        <taxon>Bacillati</taxon>
        <taxon>Actinomycetota</taxon>
        <taxon>Actinomycetes</taxon>
        <taxon>Jiangellales</taxon>
        <taxon>Jiangellaceae</taxon>
        <taxon>Jiangella</taxon>
    </lineage>
</organism>
<proteinExistence type="predicted"/>
<dbReference type="RefSeq" id="WP_131899781.1">
    <property type="nucleotide sequence ID" value="NZ_SMKZ01000049.1"/>
</dbReference>
<keyword evidence="1" id="KW-0812">Transmembrane</keyword>
<dbReference type="EMBL" id="SMKZ01000049">
    <property type="protein sequence ID" value="TDE00480.1"/>
    <property type="molecule type" value="Genomic_DNA"/>
</dbReference>
<gene>
    <name evidence="2" type="ORF">E1269_25245</name>
</gene>
<keyword evidence="1" id="KW-1133">Transmembrane helix</keyword>
<reference evidence="2 3" key="1">
    <citation type="submission" date="2019-03" db="EMBL/GenBank/DDBJ databases">
        <title>Draft genome sequences of novel Actinobacteria.</title>
        <authorList>
            <person name="Sahin N."/>
            <person name="Ay H."/>
            <person name="Saygin H."/>
        </authorList>
    </citation>
    <scope>NUCLEOTIDE SEQUENCE [LARGE SCALE GENOMIC DNA]</scope>
    <source>
        <strain evidence="2 3">5K138</strain>
    </source>
</reference>
<evidence type="ECO:0000313" key="3">
    <source>
        <dbReference type="Proteomes" id="UP000294739"/>
    </source>
</evidence>
<feature type="transmembrane region" description="Helical" evidence="1">
    <location>
        <begin position="25"/>
        <end position="52"/>
    </location>
</feature>
<name>A0A4R5CMM0_9ACTN</name>
<dbReference type="InParanoid" id="A0A4R5CMM0"/>
<protein>
    <submittedName>
        <fullName evidence="2">Uncharacterized protein</fullName>
    </submittedName>
</protein>
<feature type="transmembrane region" description="Helical" evidence="1">
    <location>
        <begin position="110"/>
        <end position="130"/>
    </location>
</feature>
<keyword evidence="1" id="KW-0472">Membrane</keyword>
<dbReference type="AlphaFoldDB" id="A0A4R5CMM0"/>
<keyword evidence="3" id="KW-1185">Reference proteome</keyword>
<accession>A0A4R5CMM0</accession>
<evidence type="ECO:0000313" key="2">
    <source>
        <dbReference type="EMBL" id="TDE00480.1"/>
    </source>
</evidence>
<sequence length="135" mass="14410">MQQPGGADAMSDGLRSRAARRLQSVADWCYVAMALLGAAVVWSIVFGFLAVLPLSDEYESCFVSRNQHDDWNGSAEFLGAHETVVPFSVVCRWGDGYTEQLVADWLNPTVAVIAGLFGAALVTALISSAASRRAG</sequence>
<comment type="caution">
    <text evidence="2">The sequence shown here is derived from an EMBL/GenBank/DDBJ whole genome shotgun (WGS) entry which is preliminary data.</text>
</comment>
<dbReference type="OrthoDB" id="4281358at2"/>